<dbReference type="AlphaFoldDB" id="A0A387G1Q0"/>
<reference evidence="3 4" key="1">
    <citation type="submission" date="2018-10" db="EMBL/GenBank/DDBJ databases">
        <title>Rhizobium etli, R. leguminosarum and a new Rhizobium genospecies from Phaseolus dumosus.</title>
        <authorList>
            <person name="Ramirez-Puebla S.T."/>
            <person name="Rogel-Hernandez M.A."/>
            <person name="Guerrero G."/>
            <person name="Ormeno-Orrillo E."/>
            <person name="Martinez-Romero J.C."/>
            <person name="Negrete-Yankelevich S."/>
            <person name="Martinez-Romero E."/>
        </authorList>
    </citation>
    <scope>NUCLEOTIDE SEQUENCE [LARGE SCALE GENOMIC DNA]</scope>
    <source>
        <strain evidence="3 4">CCGE525</strain>
        <plasmid evidence="4">prccge525c</plasmid>
    </source>
</reference>
<comment type="similarity">
    <text evidence="1">Belongs to the short-chain dehydrogenases/reductases (SDR) family.</text>
</comment>
<dbReference type="Pfam" id="PF00106">
    <property type="entry name" value="adh_short"/>
    <property type="match status" value="1"/>
</dbReference>
<name>A0A387G1Q0_9HYPH</name>
<dbReference type="PROSITE" id="PS00061">
    <property type="entry name" value="ADH_SHORT"/>
    <property type="match status" value="1"/>
</dbReference>
<dbReference type="InterPro" id="IPR002347">
    <property type="entry name" value="SDR_fam"/>
</dbReference>
<keyword evidence="3" id="KW-0614">Plasmid</keyword>
<geneLocation type="plasmid" evidence="4">
    <name>prccge525c</name>
</geneLocation>
<dbReference type="GO" id="GO:0016491">
    <property type="term" value="F:oxidoreductase activity"/>
    <property type="evidence" value="ECO:0007669"/>
    <property type="project" value="UniProtKB-KW"/>
</dbReference>
<evidence type="ECO:0000313" key="3">
    <source>
        <dbReference type="EMBL" id="AYG62274.1"/>
    </source>
</evidence>
<organism evidence="3 4">
    <name type="scientific">Rhizobium jaguaris</name>
    <dbReference type="NCBI Taxonomy" id="1312183"/>
    <lineage>
        <taxon>Bacteria</taxon>
        <taxon>Pseudomonadati</taxon>
        <taxon>Pseudomonadota</taxon>
        <taxon>Alphaproteobacteria</taxon>
        <taxon>Hyphomicrobiales</taxon>
        <taxon>Rhizobiaceae</taxon>
        <taxon>Rhizobium/Agrobacterium group</taxon>
        <taxon>Rhizobium</taxon>
    </lineage>
</organism>
<dbReference type="InterPro" id="IPR020904">
    <property type="entry name" value="Sc_DH/Rdtase_CS"/>
</dbReference>
<keyword evidence="4" id="KW-1185">Reference proteome</keyword>
<dbReference type="RefSeq" id="WP_120707205.1">
    <property type="nucleotide sequence ID" value="NZ_CP032695.1"/>
</dbReference>
<evidence type="ECO:0000256" key="1">
    <source>
        <dbReference type="ARBA" id="ARBA00006484"/>
    </source>
</evidence>
<dbReference type="Proteomes" id="UP000282195">
    <property type="component" value="Plasmid pRCCGE525c"/>
</dbReference>
<evidence type="ECO:0000313" key="4">
    <source>
        <dbReference type="Proteomes" id="UP000282195"/>
    </source>
</evidence>
<keyword evidence="2" id="KW-0560">Oxidoreductase</keyword>
<dbReference type="SUPFAM" id="SSF51735">
    <property type="entry name" value="NAD(P)-binding Rossmann-fold domains"/>
    <property type="match status" value="1"/>
</dbReference>
<dbReference type="OrthoDB" id="7301144at2"/>
<dbReference type="PRINTS" id="PR00081">
    <property type="entry name" value="GDHRDH"/>
</dbReference>
<evidence type="ECO:0000256" key="2">
    <source>
        <dbReference type="ARBA" id="ARBA00023002"/>
    </source>
</evidence>
<proteinExistence type="inferred from homology"/>
<dbReference type="InterPro" id="IPR036291">
    <property type="entry name" value="NAD(P)-bd_dom_sf"/>
</dbReference>
<dbReference type="CDD" id="cd05233">
    <property type="entry name" value="SDR_c"/>
    <property type="match status" value="1"/>
</dbReference>
<dbReference type="PANTHER" id="PTHR44196:SF1">
    <property type="entry name" value="DEHYDROGENASE_REDUCTASE SDR FAMILY MEMBER 7B"/>
    <property type="match status" value="1"/>
</dbReference>
<dbReference type="Gene3D" id="3.40.50.720">
    <property type="entry name" value="NAD(P)-binding Rossmann-like Domain"/>
    <property type="match status" value="1"/>
</dbReference>
<accession>A0A387G1Q0</accession>
<dbReference type="PANTHER" id="PTHR44196">
    <property type="entry name" value="DEHYDROGENASE/REDUCTASE SDR FAMILY MEMBER 7B"/>
    <property type="match status" value="1"/>
</dbReference>
<sequence length="259" mass="27304">MNITGKRVLITGGSSGIGLALARILLAKGAKVAISGRCPEVVAKVVGSLQSVSAEVHGIVSDAVTIRGRDARLEQALATLGGLDVLVHSAGGMPGGGRLENMDDAELQAMTDVTAPLLLTRTALPLLRDSGDAMVVDVFSGIARIGAPFYATYAAAKIRLGHFGEALRRDLKRKGIHVLTVYPEGMEMPMLNSNLAGPKLGFVRESTSAIAEAISRGIETRAFQVILAARPGSDDRAKSRQPQLRSTSVLRQFKQGVRL</sequence>
<protein>
    <submittedName>
        <fullName evidence="3">SDR family oxidoreductase</fullName>
    </submittedName>
</protein>
<dbReference type="KEGG" id="rjg:CCGE525_26045"/>
<dbReference type="GO" id="GO:0016020">
    <property type="term" value="C:membrane"/>
    <property type="evidence" value="ECO:0007669"/>
    <property type="project" value="TreeGrafter"/>
</dbReference>
<dbReference type="EMBL" id="CP032695">
    <property type="protein sequence ID" value="AYG62274.1"/>
    <property type="molecule type" value="Genomic_DNA"/>
</dbReference>
<gene>
    <name evidence="3" type="ORF">CCGE525_26045</name>
</gene>